<dbReference type="Proteomes" id="UP000249547">
    <property type="component" value="Unassembled WGS sequence"/>
</dbReference>
<organism evidence="1 2">
    <name type="scientific">Chitinophaga skermanii</name>
    <dbReference type="NCBI Taxonomy" id="331697"/>
    <lineage>
        <taxon>Bacteria</taxon>
        <taxon>Pseudomonadati</taxon>
        <taxon>Bacteroidota</taxon>
        <taxon>Chitinophagia</taxon>
        <taxon>Chitinophagales</taxon>
        <taxon>Chitinophagaceae</taxon>
        <taxon>Chitinophaga</taxon>
    </lineage>
</organism>
<keyword evidence="2" id="KW-1185">Reference proteome</keyword>
<dbReference type="AlphaFoldDB" id="A0A327PXC6"/>
<proteinExistence type="predicted"/>
<comment type="caution">
    <text evidence="1">The sequence shown here is derived from an EMBL/GenBank/DDBJ whole genome shotgun (WGS) entry which is preliminary data.</text>
</comment>
<dbReference type="EMBL" id="QLLL01000020">
    <property type="protein sequence ID" value="RAI96970.1"/>
    <property type="molecule type" value="Genomic_DNA"/>
</dbReference>
<name>A0A327PXC6_9BACT</name>
<sequence>METAIILDLITFVAINRQEVSLDACNLAEEYLLAYIDVTPSKDSVNLYSVNDWREKLQNVPAIAPGYTDLVRLLRRCATHGATYFILMDDNGKRFDPAAITITGWNEVVKITSVLAYRFTDQLMEKYNNSNSVINILADWAKEYFTTYGYFDDRELTIPWEDVLLQWGGHRLNRLIETGS</sequence>
<dbReference type="RefSeq" id="WP_111600561.1">
    <property type="nucleotide sequence ID" value="NZ_QLLL01000020.1"/>
</dbReference>
<gene>
    <name evidence="1" type="ORF">LX64_05192</name>
</gene>
<evidence type="ECO:0000313" key="2">
    <source>
        <dbReference type="Proteomes" id="UP000249547"/>
    </source>
</evidence>
<evidence type="ECO:0000313" key="1">
    <source>
        <dbReference type="EMBL" id="RAI96970.1"/>
    </source>
</evidence>
<protein>
    <submittedName>
        <fullName evidence="1">Uncharacterized protein</fullName>
    </submittedName>
</protein>
<reference evidence="1 2" key="1">
    <citation type="submission" date="2018-06" db="EMBL/GenBank/DDBJ databases">
        <title>Genomic Encyclopedia of Archaeal and Bacterial Type Strains, Phase II (KMG-II): from individual species to whole genera.</title>
        <authorList>
            <person name="Goeker M."/>
        </authorList>
    </citation>
    <scope>NUCLEOTIDE SEQUENCE [LARGE SCALE GENOMIC DNA]</scope>
    <source>
        <strain evidence="1 2">DSM 23857</strain>
    </source>
</reference>
<accession>A0A327PXC6</accession>